<keyword evidence="2" id="KW-1185">Reference proteome</keyword>
<dbReference type="RefSeq" id="XP_066719980.1">
    <property type="nucleotide sequence ID" value="XM_066854125.1"/>
</dbReference>
<evidence type="ECO:0000313" key="1">
    <source>
        <dbReference type="EMBL" id="KAK8078909.1"/>
    </source>
</evidence>
<dbReference type="Proteomes" id="UP001480595">
    <property type="component" value="Unassembled WGS sequence"/>
</dbReference>
<protein>
    <recommendedName>
        <fullName evidence="3">BTB domain-containing protein</fullName>
    </recommendedName>
</protein>
<name>A0ABR1W5Y7_9PEZI</name>
<organism evidence="1 2">
    <name type="scientific">Apiospora phragmitis</name>
    <dbReference type="NCBI Taxonomy" id="2905665"/>
    <lineage>
        <taxon>Eukaryota</taxon>
        <taxon>Fungi</taxon>
        <taxon>Dikarya</taxon>
        <taxon>Ascomycota</taxon>
        <taxon>Pezizomycotina</taxon>
        <taxon>Sordariomycetes</taxon>
        <taxon>Xylariomycetidae</taxon>
        <taxon>Amphisphaeriales</taxon>
        <taxon>Apiosporaceae</taxon>
        <taxon>Apiospora</taxon>
    </lineage>
</organism>
<sequence length="123" mass="14379">MARASPVWKKMLFGGFAESKPPKEGDWIVALPDDLPEVARTLLVIAHGRFDLELRQSPCHISLEELYKISIMTDKYDMTHIPMPWAPKWLEEFRLYYDFKSHLELLWVAWELGDKKRFVSAAS</sequence>
<evidence type="ECO:0000313" key="2">
    <source>
        <dbReference type="Proteomes" id="UP001480595"/>
    </source>
</evidence>
<proteinExistence type="predicted"/>
<dbReference type="GeneID" id="92087188"/>
<accession>A0ABR1W5Y7</accession>
<gene>
    <name evidence="1" type="ORF">PG994_002716</name>
</gene>
<dbReference type="EMBL" id="JAQQWL010000003">
    <property type="protein sequence ID" value="KAK8078909.1"/>
    <property type="molecule type" value="Genomic_DNA"/>
</dbReference>
<comment type="caution">
    <text evidence="1">The sequence shown here is derived from an EMBL/GenBank/DDBJ whole genome shotgun (WGS) entry which is preliminary data.</text>
</comment>
<reference evidence="1 2" key="1">
    <citation type="submission" date="2023-01" db="EMBL/GenBank/DDBJ databases">
        <title>Analysis of 21 Apiospora genomes using comparative genomics revels a genus with tremendous synthesis potential of carbohydrate active enzymes and secondary metabolites.</title>
        <authorList>
            <person name="Sorensen T."/>
        </authorList>
    </citation>
    <scope>NUCLEOTIDE SEQUENCE [LARGE SCALE GENOMIC DNA]</scope>
    <source>
        <strain evidence="1 2">CBS 135458</strain>
    </source>
</reference>
<evidence type="ECO:0008006" key="3">
    <source>
        <dbReference type="Google" id="ProtNLM"/>
    </source>
</evidence>